<evidence type="ECO:0000256" key="5">
    <source>
        <dbReference type="ARBA" id="ARBA00022989"/>
    </source>
</evidence>
<evidence type="ECO:0000256" key="1">
    <source>
        <dbReference type="ARBA" id="ARBA00004370"/>
    </source>
</evidence>
<keyword evidence="7 8" id="KW-0472">Membrane</keyword>
<accession>A0A1J5RHX6</accession>
<keyword evidence="5 8" id="KW-1133">Transmembrane helix</keyword>
<protein>
    <submittedName>
        <fullName evidence="9">Succinate dehydrogenase/fumarate reductase transmembrane subunit</fullName>
    </submittedName>
</protein>
<evidence type="ECO:0000256" key="8">
    <source>
        <dbReference type="SAM" id="Phobius"/>
    </source>
</evidence>
<dbReference type="Pfam" id="PF01127">
    <property type="entry name" value="Sdh_cyt"/>
    <property type="match status" value="1"/>
</dbReference>
<evidence type="ECO:0000313" key="9">
    <source>
        <dbReference type="EMBL" id="OIQ91607.1"/>
    </source>
</evidence>
<dbReference type="GO" id="GO:0016020">
    <property type="term" value="C:membrane"/>
    <property type="evidence" value="ECO:0007669"/>
    <property type="project" value="UniProtKB-SubCell"/>
</dbReference>
<gene>
    <name evidence="9" type="ORF">GALL_264680</name>
</gene>
<keyword evidence="3 8" id="KW-0812">Transmembrane</keyword>
<dbReference type="GO" id="GO:0046872">
    <property type="term" value="F:metal ion binding"/>
    <property type="evidence" value="ECO:0007669"/>
    <property type="project" value="UniProtKB-KW"/>
</dbReference>
<evidence type="ECO:0000256" key="3">
    <source>
        <dbReference type="ARBA" id="ARBA00022692"/>
    </source>
</evidence>
<dbReference type="InterPro" id="IPR000701">
    <property type="entry name" value="SuccDH_FuR_B_TM-su"/>
</dbReference>
<dbReference type="SUPFAM" id="SSF81343">
    <property type="entry name" value="Fumarate reductase respiratory complex transmembrane subunits"/>
    <property type="match status" value="1"/>
</dbReference>
<dbReference type="Gene3D" id="1.20.1300.10">
    <property type="entry name" value="Fumarate reductase/succinate dehydrogenase, transmembrane subunit"/>
    <property type="match status" value="1"/>
</dbReference>
<feature type="transmembrane region" description="Helical" evidence="8">
    <location>
        <begin position="52"/>
        <end position="74"/>
    </location>
</feature>
<comment type="subcellular location">
    <subcellularLocation>
        <location evidence="1">Membrane</location>
    </subcellularLocation>
</comment>
<evidence type="ECO:0000256" key="4">
    <source>
        <dbReference type="ARBA" id="ARBA00022723"/>
    </source>
</evidence>
<evidence type="ECO:0000256" key="7">
    <source>
        <dbReference type="ARBA" id="ARBA00023136"/>
    </source>
</evidence>
<keyword evidence="2" id="KW-0349">Heme</keyword>
<reference evidence="9" key="1">
    <citation type="submission" date="2016-10" db="EMBL/GenBank/DDBJ databases">
        <title>Sequence of Gallionella enrichment culture.</title>
        <authorList>
            <person name="Poehlein A."/>
            <person name="Muehling M."/>
            <person name="Daniel R."/>
        </authorList>
    </citation>
    <scope>NUCLEOTIDE SEQUENCE</scope>
</reference>
<feature type="transmembrane region" description="Helical" evidence="8">
    <location>
        <begin position="86"/>
        <end position="108"/>
    </location>
</feature>
<name>A0A1J5RHX6_9ZZZZ</name>
<organism evidence="9">
    <name type="scientific">mine drainage metagenome</name>
    <dbReference type="NCBI Taxonomy" id="410659"/>
    <lineage>
        <taxon>unclassified sequences</taxon>
        <taxon>metagenomes</taxon>
        <taxon>ecological metagenomes</taxon>
    </lineage>
</organism>
<comment type="caution">
    <text evidence="9">The sequence shown here is derived from an EMBL/GenBank/DDBJ whole genome shotgun (WGS) entry which is preliminary data.</text>
</comment>
<dbReference type="InterPro" id="IPR034804">
    <property type="entry name" value="SQR/QFR_C/D"/>
</dbReference>
<evidence type="ECO:0000256" key="6">
    <source>
        <dbReference type="ARBA" id="ARBA00023004"/>
    </source>
</evidence>
<keyword evidence="4" id="KW-0479">Metal-binding</keyword>
<dbReference type="EMBL" id="MLJW01000254">
    <property type="protein sequence ID" value="OIQ91607.1"/>
    <property type="molecule type" value="Genomic_DNA"/>
</dbReference>
<dbReference type="AlphaFoldDB" id="A0A1J5RHX6"/>
<sequence length="113" mass="12166">MSTRMQVRLWLWQRISAALLAPLVLIHLGTIIYAVHAGLSAAAILGRLHDNLWFGGFYALFVLACAVHAPIGVAKMAEEWLGWRGARVTSLAAVFALLLLAGGLRAVYGVVLS</sequence>
<evidence type="ECO:0000256" key="2">
    <source>
        <dbReference type="ARBA" id="ARBA00022617"/>
    </source>
</evidence>
<proteinExistence type="predicted"/>
<keyword evidence="6" id="KW-0408">Iron</keyword>